<dbReference type="EMBL" id="QDGB01000326">
    <property type="protein sequence ID" value="RQX13413.1"/>
    <property type="molecule type" value="Genomic_DNA"/>
</dbReference>
<evidence type="ECO:0000259" key="2">
    <source>
        <dbReference type="PROSITE" id="PS50943"/>
    </source>
</evidence>
<dbReference type="Proteomes" id="UP000278981">
    <property type="component" value="Unassembled WGS sequence"/>
</dbReference>
<proteinExistence type="predicted"/>
<feature type="region of interest" description="Disordered" evidence="1">
    <location>
        <begin position="11"/>
        <end position="55"/>
    </location>
</feature>
<dbReference type="InterPro" id="IPR010982">
    <property type="entry name" value="Lambda_DNA-bd_dom_sf"/>
</dbReference>
<dbReference type="Pfam" id="PF13560">
    <property type="entry name" value="HTH_31"/>
    <property type="match status" value="1"/>
</dbReference>
<dbReference type="OrthoDB" id="5177725at2"/>
<sequence>MGALCRALIQSPTRPAPGLPDSVATTQQRPEARAHPAYRPARVPSRQAGASLAPCQRSEVQEHVISPLARRLRLGNAIRELRDQAGLTGVELGRRAGLDRTAVSKVENGERRPLDTILKLLDVLLAEGDERYRGLQRVARDGLAKGWWTGPEFAGMGERQAKTADIESGARTIREYQNSLLPGLLQTEAYARHRGQVALDDGADFDLSGTVAGRLRRQQQISGPNGSEYDVVLEPQAIERQPVPPAVMREQLLHLLDLATTRENISVRVLPVDARLGRGYVARSPFSLYAYPDAQDLTLVAVDTVTADLLVTDAREAQRYAQLFDQLRDAALSTEESADLIQKAAGALAAEA</sequence>
<dbReference type="InterPro" id="IPR001387">
    <property type="entry name" value="Cro/C1-type_HTH"/>
</dbReference>
<gene>
    <name evidence="3" type="ORF">DDE19_26095</name>
</gene>
<protein>
    <submittedName>
        <fullName evidence="3">Transcriptional regulator</fullName>
    </submittedName>
</protein>
<dbReference type="CDD" id="cd00093">
    <property type="entry name" value="HTH_XRE"/>
    <property type="match status" value="1"/>
</dbReference>
<accession>A0A3N9Y0M6</accession>
<dbReference type="PROSITE" id="PS50943">
    <property type="entry name" value="HTH_CROC1"/>
    <property type="match status" value="1"/>
</dbReference>
<evidence type="ECO:0000313" key="4">
    <source>
        <dbReference type="Proteomes" id="UP000278981"/>
    </source>
</evidence>
<dbReference type="InterPro" id="IPR043917">
    <property type="entry name" value="DUF5753"/>
</dbReference>
<evidence type="ECO:0000256" key="1">
    <source>
        <dbReference type="SAM" id="MobiDB-lite"/>
    </source>
</evidence>
<evidence type="ECO:0000313" key="3">
    <source>
        <dbReference type="EMBL" id="RQX13413.1"/>
    </source>
</evidence>
<dbReference type="Gene3D" id="1.10.260.40">
    <property type="entry name" value="lambda repressor-like DNA-binding domains"/>
    <property type="match status" value="1"/>
</dbReference>
<dbReference type="AlphaFoldDB" id="A0A3N9Y0M6"/>
<dbReference type="SUPFAM" id="SSF47413">
    <property type="entry name" value="lambda repressor-like DNA-binding domains"/>
    <property type="match status" value="1"/>
</dbReference>
<organism evidence="3 4">
    <name type="scientific">Micromonospora ureilytica</name>
    <dbReference type="NCBI Taxonomy" id="709868"/>
    <lineage>
        <taxon>Bacteria</taxon>
        <taxon>Bacillati</taxon>
        <taxon>Actinomycetota</taxon>
        <taxon>Actinomycetes</taxon>
        <taxon>Micromonosporales</taxon>
        <taxon>Micromonosporaceae</taxon>
        <taxon>Micromonospora</taxon>
    </lineage>
</organism>
<feature type="domain" description="HTH cro/C1-type" evidence="2">
    <location>
        <begin position="78"/>
        <end position="131"/>
    </location>
</feature>
<dbReference type="SMART" id="SM00530">
    <property type="entry name" value="HTH_XRE"/>
    <property type="match status" value="1"/>
</dbReference>
<name>A0A3N9Y0M6_9ACTN</name>
<reference evidence="3 4" key="1">
    <citation type="submission" date="2018-04" db="EMBL/GenBank/DDBJ databases">
        <title>Micromonosporas from Atacama Desert.</title>
        <authorList>
            <person name="Carro L."/>
            <person name="Klenk H.-P."/>
            <person name="Goodfellow M."/>
        </authorList>
    </citation>
    <scope>NUCLEOTIDE SEQUENCE [LARGE SCALE GENOMIC DNA]</scope>
    <source>
        <strain evidence="3 4">LB19</strain>
    </source>
</reference>
<dbReference type="GO" id="GO:0003677">
    <property type="term" value="F:DNA binding"/>
    <property type="evidence" value="ECO:0007669"/>
    <property type="project" value="InterPro"/>
</dbReference>
<comment type="caution">
    <text evidence="3">The sequence shown here is derived from an EMBL/GenBank/DDBJ whole genome shotgun (WGS) entry which is preliminary data.</text>
</comment>
<dbReference type="Pfam" id="PF19054">
    <property type="entry name" value="DUF5753"/>
    <property type="match status" value="1"/>
</dbReference>